<dbReference type="GO" id="GO:0005524">
    <property type="term" value="F:ATP binding"/>
    <property type="evidence" value="ECO:0007669"/>
    <property type="project" value="InterPro"/>
</dbReference>
<evidence type="ECO:0000259" key="1">
    <source>
        <dbReference type="PROSITE" id="PS50011"/>
    </source>
</evidence>
<evidence type="ECO:0000313" key="3">
    <source>
        <dbReference type="Proteomes" id="UP000594638"/>
    </source>
</evidence>
<keyword evidence="2" id="KW-0418">Kinase</keyword>
<protein>
    <submittedName>
        <fullName evidence="2">Probable inactive receptor kinase At4g23740</fullName>
    </submittedName>
</protein>
<dbReference type="Proteomes" id="UP000594638">
    <property type="component" value="Unassembled WGS sequence"/>
</dbReference>
<organism evidence="2 3">
    <name type="scientific">Olea europaea subsp. europaea</name>
    <dbReference type="NCBI Taxonomy" id="158383"/>
    <lineage>
        <taxon>Eukaryota</taxon>
        <taxon>Viridiplantae</taxon>
        <taxon>Streptophyta</taxon>
        <taxon>Embryophyta</taxon>
        <taxon>Tracheophyta</taxon>
        <taxon>Spermatophyta</taxon>
        <taxon>Magnoliopsida</taxon>
        <taxon>eudicotyledons</taxon>
        <taxon>Gunneridae</taxon>
        <taxon>Pentapetalae</taxon>
        <taxon>asterids</taxon>
        <taxon>lamiids</taxon>
        <taxon>Lamiales</taxon>
        <taxon>Oleaceae</taxon>
        <taxon>Oleeae</taxon>
        <taxon>Olea</taxon>
    </lineage>
</organism>
<dbReference type="EMBL" id="CACTIH010005516">
    <property type="protein sequence ID" value="CAA2996080.1"/>
    <property type="molecule type" value="Genomic_DNA"/>
</dbReference>
<name>A0A8S0SU75_OLEEU</name>
<dbReference type="GO" id="GO:0004672">
    <property type="term" value="F:protein kinase activity"/>
    <property type="evidence" value="ECO:0007669"/>
    <property type="project" value="InterPro"/>
</dbReference>
<dbReference type="Gene3D" id="1.10.510.10">
    <property type="entry name" value="Transferase(Phosphotransferase) domain 1"/>
    <property type="match status" value="1"/>
</dbReference>
<dbReference type="OrthoDB" id="676979at2759"/>
<dbReference type="Pfam" id="PF07714">
    <property type="entry name" value="PK_Tyr_Ser-Thr"/>
    <property type="match status" value="1"/>
</dbReference>
<reference evidence="2 3" key="1">
    <citation type="submission" date="2019-12" db="EMBL/GenBank/DDBJ databases">
        <authorList>
            <person name="Alioto T."/>
            <person name="Alioto T."/>
            <person name="Gomez Garrido J."/>
        </authorList>
    </citation>
    <scope>NUCLEOTIDE SEQUENCE [LARGE SCALE GENOMIC DNA]</scope>
</reference>
<dbReference type="InterPro" id="IPR000719">
    <property type="entry name" value="Prot_kinase_dom"/>
</dbReference>
<keyword evidence="2" id="KW-0808">Transferase</keyword>
<dbReference type="Gramene" id="OE9A010674T1">
    <property type="protein sequence ID" value="OE9A010674C1"/>
    <property type="gene ID" value="OE9A010674"/>
</dbReference>
<dbReference type="AlphaFoldDB" id="A0A8S0SU75"/>
<dbReference type="InterPro" id="IPR001245">
    <property type="entry name" value="Ser-Thr/Tyr_kinase_cat_dom"/>
</dbReference>
<dbReference type="SUPFAM" id="SSF56112">
    <property type="entry name" value="Protein kinase-like (PK-like)"/>
    <property type="match status" value="1"/>
</dbReference>
<gene>
    <name evidence="2" type="ORF">OLEA9_A010674</name>
</gene>
<dbReference type="PANTHER" id="PTHR48010:SF1">
    <property type="entry name" value="PROTEIN KINASE DOMAIN-CONTAINING PROTEIN"/>
    <property type="match status" value="1"/>
</dbReference>
<accession>A0A8S0SU75</accession>
<keyword evidence="2" id="KW-0675">Receptor</keyword>
<dbReference type="PANTHER" id="PTHR48010">
    <property type="entry name" value="OS05G0588300 PROTEIN"/>
    <property type="match status" value="1"/>
</dbReference>
<keyword evidence="3" id="KW-1185">Reference proteome</keyword>
<feature type="domain" description="Protein kinase" evidence="1">
    <location>
        <begin position="1"/>
        <end position="208"/>
    </location>
</feature>
<comment type="caution">
    <text evidence="2">The sequence shown here is derived from an EMBL/GenBank/DDBJ whole genome shotgun (WGS) entry which is preliminary data.</text>
</comment>
<evidence type="ECO:0000313" key="2">
    <source>
        <dbReference type="EMBL" id="CAA2996080.1"/>
    </source>
</evidence>
<dbReference type="SMART" id="SM00220">
    <property type="entry name" value="S_TKc"/>
    <property type="match status" value="1"/>
</dbReference>
<sequence>MYLLGNIKQENVITPWGFYFSNDYKLILYDHYKRGSISDMLHARGIAHIHTMYSDNLINGNIKASNIFLNSQEYGYISGLGLGKLINPTAPRIMWIAGYAAPEVMDTSKVSQASDVYSFGVLILELVTWISSINYRGDWENEVDNFVRWVHGMVSKEAVDVGVFDAEIIRYHNIEELEQMLQIGMSCMARIPEHRPKMSDVVKIMENA</sequence>
<dbReference type="InterPro" id="IPR011009">
    <property type="entry name" value="Kinase-like_dom_sf"/>
</dbReference>
<dbReference type="InterPro" id="IPR050994">
    <property type="entry name" value="At_inactive_RLKs"/>
</dbReference>
<dbReference type="PROSITE" id="PS50011">
    <property type="entry name" value="PROTEIN_KINASE_DOM"/>
    <property type="match status" value="1"/>
</dbReference>
<proteinExistence type="predicted"/>